<reference evidence="2" key="2">
    <citation type="submission" date="2020-09" db="EMBL/GenBank/DDBJ databases">
        <authorList>
            <person name="Sun Q."/>
            <person name="Kim S."/>
        </authorList>
    </citation>
    <scope>NUCLEOTIDE SEQUENCE</scope>
    <source>
        <strain evidence="2">KCTC 23077</strain>
    </source>
</reference>
<feature type="domain" description="PIN like" evidence="1">
    <location>
        <begin position="24"/>
        <end position="261"/>
    </location>
</feature>
<accession>A0A918T0K8</accession>
<reference evidence="2" key="1">
    <citation type="journal article" date="2014" name="Int. J. Syst. Evol. Microbiol.">
        <title>Complete genome sequence of Corynebacterium casei LMG S-19264T (=DSM 44701T), isolated from a smear-ripened cheese.</title>
        <authorList>
            <consortium name="US DOE Joint Genome Institute (JGI-PGF)"/>
            <person name="Walter F."/>
            <person name="Albersmeier A."/>
            <person name="Kalinowski J."/>
            <person name="Ruckert C."/>
        </authorList>
    </citation>
    <scope>NUCLEOTIDE SEQUENCE</scope>
    <source>
        <strain evidence="2">KCTC 23077</strain>
    </source>
</reference>
<dbReference type="InterPro" id="IPR041578">
    <property type="entry name" value="PIN_8"/>
</dbReference>
<evidence type="ECO:0000313" key="2">
    <source>
        <dbReference type="EMBL" id="GHA83056.1"/>
    </source>
</evidence>
<dbReference type="EMBL" id="BMYD01000003">
    <property type="protein sequence ID" value="GHA83056.1"/>
    <property type="molecule type" value="Genomic_DNA"/>
</dbReference>
<dbReference type="Pfam" id="PF18476">
    <property type="entry name" value="PIN_8"/>
    <property type="match status" value="1"/>
</dbReference>
<evidence type="ECO:0000259" key="1">
    <source>
        <dbReference type="Pfam" id="PF18476"/>
    </source>
</evidence>
<proteinExistence type="predicted"/>
<keyword evidence="3" id="KW-1185">Reference proteome</keyword>
<dbReference type="Proteomes" id="UP000646426">
    <property type="component" value="Unassembled WGS sequence"/>
</dbReference>
<dbReference type="AlphaFoldDB" id="A0A918T0K8"/>
<comment type="caution">
    <text evidence="2">The sequence shown here is derived from an EMBL/GenBank/DDBJ whole genome shotgun (WGS) entry which is preliminary data.</text>
</comment>
<organism evidence="2 3">
    <name type="scientific">Cognatilysobacter bugurensis</name>
    <dbReference type="NCBI Taxonomy" id="543356"/>
    <lineage>
        <taxon>Bacteria</taxon>
        <taxon>Pseudomonadati</taxon>
        <taxon>Pseudomonadota</taxon>
        <taxon>Gammaproteobacteria</taxon>
        <taxon>Lysobacterales</taxon>
        <taxon>Lysobacteraceae</taxon>
        <taxon>Cognatilysobacter</taxon>
    </lineage>
</organism>
<protein>
    <recommendedName>
        <fullName evidence="1">PIN like domain-containing protein</fullName>
    </recommendedName>
</protein>
<name>A0A918T0K8_9GAMM</name>
<evidence type="ECO:0000313" key="3">
    <source>
        <dbReference type="Proteomes" id="UP000646426"/>
    </source>
</evidence>
<gene>
    <name evidence="2" type="ORF">GCM10007067_21450</name>
</gene>
<sequence length="475" mass="53045">MRSDFAWCYGLDKARLSELWGRALFVFDTNALLHLYRVPDQARAETVALLKQLSDRIWIPYHVGLEFQRNRLGVIVSQRQLVDDTLKECQDALAVVRGRVEKLDLDRQGIDVRSAPLLEALENAHSNLSDAVKKAQDKQLALSHADSVRDSIDELFAGKVGPRPADQAAVEELQREADERYSLRVPPGFNDLDKDRDPKSARFVADGLTYSRKCGDLIVWRQTLEHVRSIGSNSVIFITSDKKDDWWLQVQGKTIGPHPELVAEMRRVAGVENFWMYSLVQFVEYANNQVGQAAQVSTESLDELRDVASSFTLNVPIKRFYRTLKDEVRLPIPHREVSAAVQRWLAATGRQSEQGEFPGPELISVDDFGVEGFEIKRLDSWLNLKRPRYLRQIADGLSSLQGEVDQLHLILVVSKEDAGKAVSSGGGHSLMESAADLILMDSGLASVTVGTVVGGMFRPIATRRQGEADGTDEPA</sequence>